<dbReference type="EMBL" id="QSHM01000041">
    <property type="protein sequence ID" value="RHC09840.1"/>
    <property type="molecule type" value="Genomic_DNA"/>
</dbReference>
<accession>A0A413YMW2</accession>
<feature type="transmembrane region" description="Helical" evidence="1">
    <location>
        <begin position="187"/>
        <end position="216"/>
    </location>
</feature>
<name>A0A413YMW2_9FIRM</name>
<dbReference type="RefSeq" id="WP_182388293.1">
    <property type="nucleotide sequence ID" value="NZ_QSHM01000041.1"/>
</dbReference>
<dbReference type="Proteomes" id="UP000285844">
    <property type="component" value="Unassembled WGS sequence"/>
</dbReference>
<keyword evidence="1" id="KW-1133">Transmembrane helix</keyword>
<feature type="transmembrane region" description="Helical" evidence="1">
    <location>
        <begin position="228"/>
        <end position="248"/>
    </location>
</feature>
<evidence type="ECO:0000313" key="3">
    <source>
        <dbReference type="Proteomes" id="UP000285844"/>
    </source>
</evidence>
<evidence type="ECO:0000256" key="1">
    <source>
        <dbReference type="SAM" id="Phobius"/>
    </source>
</evidence>
<organism evidence="2 3">
    <name type="scientific">Lachnospira eligens</name>
    <dbReference type="NCBI Taxonomy" id="39485"/>
    <lineage>
        <taxon>Bacteria</taxon>
        <taxon>Bacillati</taxon>
        <taxon>Bacillota</taxon>
        <taxon>Clostridia</taxon>
        <taxon>Lachnospirales</taxon>
        <taxon>Lachnospiraceae</taxon>
        <taxon>Lachnospira</taxon>
    </lineage>
</organism>
<dbReference type="AlphaFoldDB" id="A0A413YMW2"/>
<feature type="transmembrane region" description="Helical" evidence="1">
    <location>
        <begin position="141"/>
        <end position="167"/>
    </location>
</feature>
<feature type="transmembrane region" description="Helical" evidence="1">
    <location>
        <begin position="97"/>
        <end position="117"/>
    </location>
</feature>
<evidence type="ECO:0000313" key="2">
    <source>
        <dbReference type="EMBL" id="RHC09840.1"/>
    </source>
</evidence>
<sequence>SQISALIDERRADYMQAVEKSMEASEQYGNGEIGIDELSQINSTVSIYASRYAAVREFEQKREYLDTLKEEAGIDGYMMSDRGYEEIFGKYGKAREIVLLMALLASVVLIVSENIGIETSTGTKYIVNAASGKNTVKIKRIAASLALCIVLYFIVYGIDMIYLQNYYGMPYTEAPLMSLTFMRDCGLNISIGTFIVIRLIVRLVMMFAVFAVTYVFSSRFSEVRGRAVSVLIIVAVIVLVAVTGNVSIW</sequence>
<keyword evidence="1" id="KW-0812">Transmembrane</keyword>
<comment type="caution">
    <text evidence="2">The sequence shown here is derived from an EMBL/GenBank/DDBJ whole genome shotgun (WGS) entry which is preliminary data.</text>
</comment>
<reference evidence="2 3" key="1">
    <citation type="submission" date="2018-08" db="EMBL/GenBank/DDBJ databases">
        <title>A genome reference for cultivated species of the human gut microbiota.</title>
        <authorList>
            <person name="Zou Y."/>
            <person name="Xue W."/>
            <person name="Luo G."/>
        </authorList>
    </citation>
    <scope>NUCLEOTIDE SEQUENCE [LARGE SCALE GENOMIC DNA]</scope>
    <source>
        <strain evidence="2 3">AM37-3BH</strain>
    </source>
</reference>
<feature type="non-terminal residue" evidence="2">
    <location>
        <position position="1"/>
    </location>
</feature>
<protein>
    <submittedName>
        <fullName evidence="2">Uncharacterized protein</fullName>
    </submittedName>
</protein>
<keyword evidence="1" id="KW-0472">Membrane</keyword>
<proteinExistence type="predicted"/>
<gene>
    <name evidence="2" type="ORF">DW858_15040</name>
</gene>